<dbReference type="Proteomes" id="UP000580250">
    <property type="component" value="Unassembled WGS sequence"/>
</dbReference>
<organism evidence="3 4">
    <name type="scientific">Meloidogyne enterolobii</name>
    <name type="common">Root-knot nematode worm</name>
    <name type="synonym">Meloidogyne mayaguensis</name>
    <dbReference type="NCBI Taxonomy" id="390850"/>
    <lineage>
        <taxon>Eukaryota</taxon>
        <taxon>Metazoa</taxon>
        <taxon>Ecdysozoa</taxon>
        <taxon>Nematoda</taxon>
        <taxon>Chromadorea</taxon>
        <taxon>Rhabditida</taxon>
        <taxon>Tylenchina</taxon>
        <taxon>Tylenchomorpha</taxon>
        <taxon>Tylenchoidea</taxon>
        <taxon>Meloidogynidae</taxon>
        <taxon>Meloidogyninae</taxon>
        <taxon>Meloidogyne</taxon>
    </lineage>
</organism>
<keyword evidence="1" id="KW-0472">Membrane</keyword>
<dbReference type="AlphaFoldDB" id="A0A6V7XHD4"/>
<keyword evidence="1" id="KW-1133">Transmembrane helix</keyword>
<protein>
    <submittedName>
        <fullName evidence="3">Uncharacterized protein</fullName>
    </submittedName>
</protein>
<accession>A0A6V7XHD4</accession>
<keyword evidence="1" id="KW-0812">Transmembrane</keyword>
<reference evidence="3 4" key="1">
    <citation type="submission" date="2020-08" db="EMBL/GenBank/DDBJ databases">
        <authorList>
            <person name="Koutsovoulos G."/>
            <person name="Danchin GJ E."/>
        </authorList>
    </citation>
    <scope>NUCLEOTIDE SEQUENCE [LARGE SCALE GENOMIC DNA]</scope>
</reference>
<feature type="signal peptide" evidence="2">
    <location>
        <begin position="1"/>
        <end position="20"/>
    </location>
</feature>
<sequence>MGMLLINILSLFLLLNFKFADTIECYTETDITKRTGEILKDGISTCDTVQLSEILKVPVKKCFKSDCGKCCGACVGVELLNIGLGFKEGDCTCYNCDDDKCNSAIDVLWNFKIIILFCLTIMIINGK</sequence>
<keyword evidence="2" id="KW-0732">Signal</keyword>
<name>A0A6V7XHD4_MELEN</name>
<feature type="transmembrane region" description="Helical" evidence="1">
    <location>
        <begin position="107"/>
        <end position="124"/>
    </location>
</feature>
<evidence type="ECO:0000313" key="4">
    <source>
        <dbReference type="Proteomes" id="UP000580250"/>
    </source>
</evidence>
<proteinExistence type="predicted"/>
<evidence type="ECO:0000256" key="1">
    <source>
        <dbReference type="SAM" id="Phobius"/>
    </source>
</evidence>
<feature type="chain" id="PRO_5027980411" evidence="2">
    <location>
        <begin position="21"/>
        <end position="127"/>
    </location>
</feature>
<comment type="caution">
    <text evidence="3">The sequence shown here is derived from an EMBL/GenBank/DDBJ whole genome shotgun (WGS) entry which is preliminary data.</text>
</comment>
<dbReference type="EMBL" id="CAJEWN010001545">
    <property type="protein sequence ID" value="CAD2198307.1"/>
    <property type="molecule type" value="Genomic_DNA"/>
</dbReference>
<gene>
    <name evidence="3" type="ORF">MENT_LOCUS51604</name>
</gene>
<evidence type="ECO:0000313" key="3">
    <source>
        <dbReference type="EMBL" id="CAD2198307.1"/>
    </source>
</evidence>
<evidence type="ECO:0000256" key="2">
    <source>
        <dbReference type="SAM" id="SignalP"/>
    </source>
</evidence>